<organism evidence="2 3">
    <name type="scientific">Pseudomonas kilonensis</name>
    <dbReference type="NCBI Taxonomy" id="132476"/>
    <lineage>
        <taxon>Bacteria</taxon>
        <taxon>Pseudomonadati</taxon>
        <taxon>Pseudomonadota</taxon>
        <taxon>Gammaproteobacteria</taxon>
        <taxon>Pseudomonadales</taxon>
        <taxon>Pseudomonadaceae</taxon>
        <taxon>Pseudomonas</taxon>
    </lineage>
</organism>
<comment type="caution">
    <text evidence="2">The sequence shown here is derived from an EMBL/GenBank/DDBJ whole genome shotgun (WGS) entry which is preliminary data.</text>
</comment>
<dbReference type="EMBL" id="FNTT01000002">
    <property type="protein sequence ID" value="SEE43320.1"/>
    <property type="molecule type" value="Genomic_DNA"/>
</dbReference>
<keyword evidence="3" id="KW-1185">Reference proteome</keyword>
<evidence type="ECO:0008006" key="4">
    <source>
        <dbReference type="Google" id="ProtNLM"/>
    </source>
</evidence>
<feature type="region of interest" description="Disordered" evidence="1">
    <location>
        <begin position="232"/>
        <end position="281"/>
    </location>
</feature>
<evidence type="ECO:0000256" key="1">
    <source>
        <dbReference type="SAM" id="MobiDB-lite"/>
    </source>
</evidence>
<gene>
    <name evidence="2" type="ORF">SAMN04490188_3829</name>
</gene>
<name>A0ABY0Z8J7_9PSED</name>
<feature type="compositionally biased region" description="Low complexity" evidence="1">
    <location>
        <begin position="263"/>
        <end position="281"/>
    </location>
</feature>
<protein>
    <recommendedName>
        <fullName evidence="4">Nucleoid-structuring protein H-NS</fullName>
    </recommendedName>
</protein>
<accession>A0ABY0Z8J7</accession>
<proteinExistence type="predicted"/>
<evidence type="ECO:0000313" key="3">
    <source>
        <dbReference type="Proteomes" id="UP000183915"/>
    </source>
</evidence>
<dbReference type="Proteomes" id="UP000183915">
    <property type="component" value="Unassembled WGS sequence"/>
</dbReference>
<reference evidence="2 3" key="1">
    <citation type="submission" date="2016-10" db="EMBL/GenBank/DDBJ databases">
        <authorList>
            <person name="Varghese N."/>
            <person name="Submissions S."/>
        </authorList>
    </citation>
    <scope>NUCLEOTIDE SEQUENCE [LARGE SCALE GENOMIC DNA]</scope>
    <source>
        <strain evidence="2 3">BS3780</strain>
    </source>
</reference>
<sequence length="281" mass="30164">MAQRGYPGIHAGMPTTQYLRSASVVNGAPQIKIKSEAAFQPTWLSRSYTHSICGSEACSRGGLPADLVLPVVHPFDLWEQSLLARRPSSRPVSPGRTPIRSVGAKLAREAAFQPTCLSRSYTHSICGSKACSRGGLPAHLSLPVVHPFDLWEQSLLARRPSSRPVSPGRTPIRSVGAKLAREAAFQPTCLSRSYTHPICGSKACSRGGLPADLSLPVVHPSDLWEQSLLARRPSSRPVSPGRTPIPLWVSVRGLKPEPGPAGRRPVQPRQPLRQSPGSPGS</sequence>
<evidence type="ECO:0000313" key="2">
    <source>
        <dbReference type="EMBL" id="SEE43320.1"/>
    </source>
</evidence>
<feature type="compositionally biased region" description="Low complexity" evidence="1">
    <location>
        <begin position="232"/>
        <end position="244"/>
    </location>
</feature>